<keyword evidence="2" id="KW-0805">Transcription regulation</keyword>
<evidence type="ECO:0000256" key="2">
    <source>
        <dbReference type="ARBA" id="ARBA00023015"/>
    </source>
</evidence>
<dbReference type="Gene3D" id="1.10.10.10">
    <property type="entry name" value="Winged helix-like DNA-binding domain superfamily/Winged helix DNA-binding domain"/>
    <property type="match status" value="1"/>
</dbReference>
<proteinExistence type="inferred from homology"/>
<dbReference type="GO" id="GO:0003677">
    <property type="term" value="F:DNA binding"/>
    <property type="evidence" value="ECO:0007669"/>
    <property type="project" value="UniProtKB-KW"/>
</dbReference>
<evidence type="ECO:0000313" key="6">
    <source>
        <dbReference type="EMBL" id="MPW26132.1"/>
    </source>
</evidence>
<reference evidence="6 7" key="1">
    <citation type="submission" date="2019-10" db="EMBL/GenBank/DDBJ databases">
        <title>Alkalibaculum tamaniensis sp.nov., a new alkaliphilic acetogen, isolated on methoxylated aromatics from a mud volcano.</title>
        <authorList>
            <person name="Khomyakova M.A."/>
            <person name="Merkel A.Y."/>
            <person name="Bonch-Osmolovskaya E.A."/>
            <person name="Slobodkin A.I."/>
        </authorList>
    </citation>
    <scope>NUCLEOTIDE SEQUENCE [LARGE SCALE GENOMIC DNA]</scope>
    <source>
        <strain evidence="6 7">M08DMB</strain>
    </source>
</reference>
<sequence>MRTKEELLIRAAELYYQQNLSQSAISEYFGVSRPTVSRLIDEAKELGIIEIIIHNPIKKNIELSKELRIRFNLKDAIVISGSYLYNEALQKCSIAASQLVHSILENNMSIGISWGAPMNYFANSLAEKEYYNVNVVQMVGCLGTGNPNIDGLELAIKISQKLKGSYSNIYAPVFVDSLIVQNYFLAEHHIETTIKKALTTDIVVTGIGSIYDESSTLQTTGYITEDERIKLLKKGAVGHILARMIDIDGNEVAVDNKYVISSSLESLRYPRWSICISAHPKKTKPIIAAIKGGYINTIIVDESLAHALINYREEFDTSLES</sequence>
<dbReference type="InterPro" id="IPR036388">
    <property type="entry name" value="WH-like_DNA-bd_sf"/>
</dbReference>
<dbReference type="RefSeq" id="WP_152804338.1">
    <property type="nucleotide sequence ID" value="NZ_WHNX01000014.1"/>
</dbReference>
<evidence type="ECO:0000313" key="7">
    <source>
        <dbReference type="Proteomes" id="UP000440004"/>
    </source>
</evidence>
<comment type="similarity">
    <text evidence="1">Belongs to the SorC transcriptional regulatory family.</text>
</comment>
<dbReference type="InterPro" id="IPR051054">
    <property type="entry name" value="SorC_transcr_regulators"/>
</dbReference>
<keyword evidence="4" id="KW-0804">Transcription</keyword>
<organism evidence="6 7">
    <name type="scientific">Alkalibaculum sporogenes</name>
    <dbReference type="NCBI Taxonomy" id="2655001"/>
    <lineage>
        <taxon>Bacteria</taxon>
        <taxon>Bacillati</taxon>
        <taxon>Bacillota</taxon>
        <taxon>Clostridia</taxon>
        <taxon>Eubacteriales</taxon>
        <taxon>Eubacteriaceae</taxon>
        <taxon>Alkalibaculum</taxon>
    </lineage>
</organism>
<feature type="domain" description="Sugar-binding" evidence="5">
    <location>
        <begin position="56"/>
        <end position="310"/>
    </location>
</feature>
<evidence type="ECO:0000259" key="5">
    <source>
        <dbReference type="Pfam" id="PF04198"/>
    </source>
</evidence>
<evidence type="ECO:0000256" key="4">
    <source>
        <dbReference type="ARBA" id="ARBA00023163"/>
    </source>
</evidence>
<dbReference type="AlphaFoldDB" id="A0A6A7K9R7"/>
<gene>
    <name evidence="6" type="ORF">GC105_10055</name>
</gene>
<dbReference type="InterPro" id="IPR037171">
    <property type="entry name" value="NagB/RpiA_transferase-like"/>
</dbReference>
<dbReference type="GO" id="GO:0030246">
    <property type="term" value="F:carbohydrate binding"/>
    <property type="evidence" value="ECO:0007669"/>
    <property type="project" value="InterPro"/>
</dbReference>
<evidence type="ECO:0000256" key="1">
    <source>
        <dbReference type="ARBA" id="ARBA00010466"/>
    </source>
</evidence>
<dbReference type="PANTHER" id="PTHR34294:SF1">
    <property type="entry name" value="TRANSCRIPTIONAL REGULATOR LSRR"/>
    <property type="match status" value="1"/>
</dbReference>
<accession>A0A6A7K9R7</accession>
<comment type="caution">
    <text evidence="6">The sequence shown here is derived from an EMBL/GenBank/DDBJ whole genome shotgun (WGS) entry which is preliminary data.</text>
</comment>
<dbReference type="InterPro" id="IPR007324">
    <property type="entry name" value="Sugar-bd_dom_put"/>
</dbReference>
<dbReference type="Pfam" id="PF13384">
    <property type="entry name" value="HTH_23"/>
    <property type="match status" value="1"/>
</dbReference>
<dbReference type="Proteomes" id="UP000440004">
    <property type="component" value="Unassembled WGS sequence"/>
</dbReference>
<protein>
    <recommendedName>
        <fullName evidence="5">Sugar-binding domain-containing protein</fullName>
    </recommendedName>
</protein>
<name>A0A6A7K9R7_9FIRM</name>
<dbReference type="EMBL" id="WHNX01000014">
    <property type="protein sequence ID" value="MPW26132.1"/>
    <property type="molecule type" value="Genomic_DNA"/>
</dbReference>
<evidence type="ECO:0000256" key="3">
    <source>
        <dbReference type="ARBA" id="ARBA00023125"/>
    </source>
</evidence>
<dbReference type="SUPFAM" id="SSF100950">
    <property type="entry name" value="NagB/RpiA/CoA transferase-like"/>
    <property type="match status" value="1"/>
</dbReference>
<dbReference type="PANTHER" id="PTHR34294">
    <property type="entry name" value="TRANSCRIPTIONAL REGULATOR-RELATED"/>
    <property type="match status" value="1"/>
</dbReference>
<keyword evidence="7" id="KW-1185">Reference proteome</keyword>
<dbReference type="Pfam" id="PF04198">
    <property type="entry name" value="Sugar-bind"/>
    <property type="match status" value="1"/>
</dbReference>
<dbReference type="Gene3D" id="3.40.50.1360">
    <property type="match status" value="1"/>
</dbReference>
<keyword evidence="3" id="KW-0238">DNA-binding</keyword>
<dbReference type="GO" id="GO:0003700">
    <property type="term" value="F:DNA-binding transcription factor activity"/>
    <property type="evidence" value="ECO:0007669"/>
    <property type="project" value="InterPro"/>
</dbReference>